<name>A0A2Z2CF63_9RHAB</name>
<evidence type="ECO:0000256" key="3">
    <source>
        <dbReference type="ARBA" id="ARBA00022692"/>
    </source>
</evidence>
<dbReference type="PRINTS" id="PR00796">
    <property type="entry name" value="SPIKEPROTEIN"/>
</dbReference>
<dbReference type="KEGG" id="vg:30074984"/>
<evidence type="ECO:0000259" key="13">
    <source>
        <dbReference type="Pfam" id="PF00974"/>
    </source>
</evidence>
<comment type="subcellular location">
    <subcellularLocation>
        <location evidence="1">Virion membrane</location>
        <topology evidence="1">Single-pass type I membrane protein</topology>
    </subcellularLocation>
</comment>
<evidence type="ECO:0000259" key="14">
    <source>
        <dbReference type="Pfam" id="PF24833"/>
    </source>
</evidence>
<keyword evidence="5" id="KW-1161">Viral attachment to host cell</keyword>
<dbReference type="InterPro" id="IPR055447">
    <property type="entry name" value="Rhabdo_glycop_CD"/>
</dbReference>
<protein>
    <submittedName>
        <fullName evidence="15">Glycoprotein</fullName>
    </submittedName>
</protein>
<dbReference type="InterPro" id="IPR001903">
    <property type="entry name" value="Rhabdo_glycop_FD"/>
</dbReference>
<dbReference type="GO" id="GO:0046718">
    <property type="term" value="P:symbiont entry into host cell"/>
    <property type="evidence" value="ECO:0007669"/>
    <property type="project" value="UniProtKB-KW"/>
</dbReference>
<comment type="similarity">
    <text evidence="2">Belongs to the novirhabdovirus glycoprotein family.</text>
</comment>
<evidence type="ECO:0000256" key="7">
    <source>
        <dbReference type="ARBA" id="ARBA00022879"/>
    </source>
</evidence>
<evidence type="ECO:0000256" key="11">
    <source>
        <dbReference type="ARBA" id="ARBA00023296"/>
    </source>
</evidence>
<evidence type="ECO:0000256" key="5">
    <source>
        <dbReference type="ARBA" id="ARBA00022804"/>
    </source>
</evidence>
<feature type="domain" description="Spike glycoprotein G central" evidence="14">
    <location>
        <begin position="266"/>
        <end position="398"/>
    </location>
</feature>
<evidence type="ECO:0000256" key="8">
    <source>
        <dbReference type="ARBA" id="ARBA00022989"/>
    </source>
</evidence>
<keyword evidence="8 12" id="KW-1133">Transmembrane helix</keyword>
<feature type="domain" description="Spike glycoprotein fusion" evidence="13">
    <location>
        <begin position="65"/>
        <end position="165"/>
    </location>
</feature>
<evidence type="ECO:0000256" key="12">
    <source>
        <dbReference type="SAM" id="Phobius"/>
    </source>
</evidence>
<accession>A0A2Z2CF63</accession>
<keyword evidence="10" id="KW-0325">Glycoprotein</keyword>
<keyword evidence="6" id="KW-0946">Virion</keyword>
<evidence type="ECO:0000256" key="2">
    <source>
        <dbReference type="ARBA" id="ARBA00010356"/>
    </source>
</evidence>
<dbReference type="Pfam" id="PF24833">
    <property type="entry name" value="Rhabdo_glycop_CD"/>
    <property type="match status" value="1"/>
</dbReference>
<reference evidence="15" key="1">
    <citation type="submission" date="2016-09" db="EMBL/GenBank/DDBJ databases">
        <title>Genome sequences of viruses from moths in Washington state.</title>
        <authorList>
            <person name="Greninger A.L."/>
            <person name="Makhsous N."/>
            <person name="Jerome K."/>
            <person name="Droppers D."/>
        </authorList>
    </citation>
    <scope>NUCLEOTIDE SEQUENCE [LARGE SCALE GENOMIC DNA]</scope>
    <source>
        <strain evidence="15">M4</strain>
    </source>
</reference>
<evidence type="ECO:0000256" key="4">
    <source>
        <dbReference type="ARBA" id="ARBA00022729"/>
    </source>
</evidence>
<evidence type="ECO:0000256" key="9">
    <source>
        <dbReference type="ARBA" id="ARBA00023136"/>
    </source>
</evidence>
<evidence type="ECO:0000313" key="16">
    <source>
        <dbReference type="Proteomes" id="UP000249952"/>
    </source>
</evidence>
<dbReference type="GO" id="GO:0055036">
    <property type="term" value="C:virion membrane"/>
    <property type="evidence" value="ECO:0007669"/>
    <property type="project" value="UniProtKB-SubCell"/>
</dbReference>
<dbReference type="Pfam" id="PF00974">
    <property type="entry name" value="Rhabdo_glycop_FD"/>
    <property type="match status" value="1"/>
</dbReference>
<organism evidence="15">
    <name type="scientific">Gata virus</name>
    <dbReference type="NCBI Taxonomy" id="1911435"/>
    <lineage>
        <taxon>Viruses</taxon>
        <taxon>Riboviria</taxon>
        <taxon>Orthornavirae</taxon>
        <taxon>Negarnaviricota</taxon>
        <taxon>Haploviricotina</taxon>
        <taxon>Monjiviricetes</taxon>
        <taxon>Mononegavirales</taxon>
        <taxon>Rhabdoviridae</taxon>
        <taxon>Alpharhabdovirinae</taxon>
        <taxon>Alphapaprhavirus</taxon>
        <taxon>Alphapaprhavirus gata</taxon>
    </lineage>
</organism>
<dbReference type="GO" id="GO:0019031">
    <property type="term" value="C:viral envelope"/>
    <property type="evidence" value="ECO:0007669"/>
    <property type="project" value="InterPro"/>
</dbReference>
<dbReference type="InterPro" id="IPR002417">
    <property type="entry name" value="Spike_prot"/>
</dbReference>
<sequence length="536" mass="60660">MSVLMIIVMYLPTVSSVLIPIPLEKPHPINSHELVCHYGLPPSPTSFSTTYKLSFFTPSQTSHKVDGFLCSKTIWETKCDEGFFGSQTISYIIRKSQVRDGECLEAFQSFTDGGDIPTPHFPPNYCSWMATNSKSSTYITLTRHDTYWDPYQNAFKDLVFIGHSCSQVICPTHYDNVKWITGPPSRKSCTTWFEVEGEITLDSGRNLDWSYVEAEFIPRTPLSNLCYGVSYCGRTGYVLNNGLFFSISAGLNDTLNFARDIPIKSCSPSTEISLHPLSSSMASVELQTLEILFNTKCNDVVSKIKSGNNITAYELGFLNPTHPGIGYSFISIEGRLYSSKTQFEPIKEYKLTFSNAPSIKYLSKDKTYKIVKVDNCTWISLNNGSMTCRWYNGVYITQDQIIFPYSSREESQDELDIYAEIRPNFDRHIGIPDISNDTITTSDQVTDPDYINPDVLGTLNNWLIRWFHYVGLGVSLMFIGAIIYCCRSCLFKCCKFCCCVTTNVQKAVPKVIYRKRPECVKISNLKGSDKSVDFQF</sequence>
<keyword evidence="5" id="KW-0945">Host-virus interaction</keyword>
<evidence type="ECO:0000313" key="15">
    <source>
        <dbReference type="EMBL" id="AOX47528.1"/>
    </source>
</evidence>
<evidence type="ECO:0000256" key="1">
    <source>
        <dbReference type="ARBA" id="ARBA00004563"/>
    </source>
</evidence>
<keyword evidence="7" id="KW-0261">Viral envelope protein</keyword>
<keyword evidence="4" id="KW-0732">Signal</keyword>
<dbReference type="GeneID" id="30074984"/>
<keyword evidence="9 12" id="KW-0472">Membrane</keyword>
<dbReference type="SUPFAM" id="SSF161008">
    <property type="entry name" value="Viral glycoprotein ectodomain-like"/>
    <property type="match status" value="1"/>
</dbReference>
<evidence type="ECO:0000256" key="6">
    <source>
        <dbReference type="ARBA" id="ARBA00022844"/>
    </source>
</evidence>
<proteinExistence type="inferred from homology"/>
<dbReference type="OrthoDB" id="21147at10239"/>
<feature type="transmembrane region" description="Helical" evidence="12">
    <location>
        <begin position="466"/>
        <end position="486"/>
    </location>
</feature>
<keyword evidence="3 12" id="KW-0812">Transmembrane</keyword>
<dbReference type="RefSeq" id="YP_009315879.1">
    <property type="nucleotide sequence ID" value="NC_031691.1"/>
</dbReference>
<keyword evidence="11" id="KW-1160">Virus entry into host cell</keyword>
<keyword evidence="16" id="KW-1185">Reference proteome</keyword>
<dbReference type="EMBL" id="KX852388">
    <property type="protein sequence ID" value="AOX47528.1"/>
    <property type="molecule type" value="Genomic_RNA"/>
</dbReference>
<evidence type="ECO:0000256" key="10">
    <source>
        <dbReference type="ARBA" id="ARBA00023180"/>
    </source>
</evidence>
<dbReference type="GO" id="GO:0019062">
    <property type="term" value="P:virion attachment to host cell"/>
    <property type="evidence" value="ECO:0007669"/>
    <property type="project" value="UniProtKB-KW"/>
</dbReference>
<dbReference type="Proteomes" id="UP000249952">
    <property type="component" value="Segment"/>
</dbReference>